<dbReference type="HOGENOM" id="CLU_2210022_0_0_1"/>
<dbReference type="Proteomes" id="UP000012174">
    <property type="component" value="Unassembled WGS sequence"/>
</dbReference>
<dbReference type="OrthoDB" id="16820at2759"/>
<dbReference type="KEGG" id="ela:UCREL1_3067"/>
<keyword evidence="2" id="KW-1185">Reference proteome</keyword>
<dbReference type="AlphaFoldDB" id="M7SZE2"/>
<evidence type="ECO:0000313" key="1">
    <source>
        <dbReference type="EMBL" id="EMR69923.1"/>
    </source>
</evidence>
<organism evidence="1 2">
    <name type="scientific">Eutypa lata (strain UCR-EL1)</name>
    <name type="common">Grapevine dieback disease fungus</name>
    <name type="synonym">Eutypa armeniacae</name>
    <dbReference type="NCBI Taxonomy" id="1287681"/>
    <lineage>
        <taxon>Eukaryota</taxon>
        <taxon>Fungi</taxon>
        <taxon>Dikarya</taxon>
        <taxon>Ascomycota</taxon>
        <taxon>Pezizomycotina</taxon>
        <taxon>Sordariomycetes</taxon>
        <taxon>Xylariomycetidae</taxon>
        <taxon>Xylariales</taxon>
        <taxon>Diatrypaceae</taxon>
        <taxon>Eutypa</taxon>
    </lineage>
</organism>
<accession>M7SZE2</accession>
<dbReference type="GO" id="GO:0004497">
    <property type="term" value="F:monooxygenase activity"/>
    <property type="evidence" value="ECO:0007669"/>
    <property type="project" value="UniProtKB-KW"/>
</dbReference>
<protein>
    <submittedName>
        <fullName evidence="1">Putative extracellular salicylate hydroxylase monooxygenase protein</fullName>
    </submittedName>
</protein>
<name>M7SZE2_EUTLA</name>
<keyword evidence="1" id="KW-0560">Oxidoreductase</keyword>
<dbReference type="EMBL" id="KB705996">
    <property type="protein sequence ID" value="EMR69923.1"/>
    <property type="molecule type" value="Genomic_DNA"/>
</dbReference>
<gene>
    <name evidence="1" type="ORF">UCREL1_3067</name>
</gene>
<proteinExistence type="predicted"/>
<reference evidence="2" key="1">
    <citation type="journal article" date="2013" name="Genome Announc.">
        <title>Draft genome sequence of the grapevine dieback fungus Eutypa lata UCR-EL1.</title>
        <authorList>
            <person name="Blanco-Ulate B."/>
            <person name="Rolshausen P.E."/>
            <person name="Cantu D."/>
        </authorList>
    </citation>
    <scope>NUCLEOTIDE SEQUENCE [LARGE SCALE GENOMIC DNA]</scope>
    <source>
        <strain evidence="2">UCR-EL1</strain>
    </source>
</reference>
<evidence type="ECO:0000313" key="2">
    <source>
        <dbReference type="Proteomes" id="UP000012174"/>
    </source>
</evidence>
<sequence>MVFSMGPTGVFGYTGLTQADQNKLLYWSVYETALPDRNAKLDRDRARDQLRARYEDCTDPLVRNCLQNAHLDNIYPIFVMPGLPYWGGNACAASPRTHPLPPRSGQG</sequence>
<keyword evidence="1" id="KW-0503">Monooxygenase</keyword>